<dbReference type="EMBL" id="MDYM01000014">
    <property type="protein sequence ID" value="OQD62088.1"/>
    <property type="molecule type" value="Genomic_DNA"/>
</dbReference>
<evidence type="ECO:0000313" key="5">
    <source>
        <dbReference type="Proteomes" id="UP000191408"/>
    </source>
</evidence>
<feature type="binding site" evidence="3">
    <location>
        <position position="207"/>
    </location>
    <ligand>
        <name>L-tryptophan</name>
        <dbReference type="ChEBI" id="CHEBI:57912"/>
    </ligand>
</feature>
<feature type="binding site" evidence="3">
    <location>
        <position position="205"/>
    </location>
    <ligand>
        <name>dimethylallyl diphosphate</name>
        <dbReference type="ChEBI" id="CHEBI:57623"/>
    </ligand>
</feature>
<feature type="binding site" evidence="3">
    <location>
        <position position="117"/>
    </location>
    <ligand>
        <name>dimethylallyl diphosphate</name>
        <dbReference type="ChEBI" id="CHEBI:57623"/>
    </ligand>
</feature>
<dbReference type="PANTHER" id="PTHR40627:SF3">
    <property type="entry name" value="PRENYLTRANSFERASE ASQH2-RELATED"/>
    <property type="match status" value="1"/>
</dbReference>
<dbReference type="NCBIfam" id="TIGR03429">
    <property type="entry name" value="arom_pren_DMATS"/>
    <property type="match status" value="1"/>
</dbReference>
<feature type="binding site" evidence="3">
    <location>
        <position position="273"/>
    </location>
    <ligand>
        <name>dimethylallyl diphosphate</name>
        <dbReference type="ChEBI" id="CHEBI:57623"/>
    </ligand>
</feature>
<accession>A0A1V6NBJ7</accession>
<comment type="similarity">
    <text evidence="1">Belongs to the tryptophan dimethylallyltransferase family.</text>
</comment>
<keyword evidence="2" id="KW-0808">Transferase</keyword>
<feature type="binding site" evidence="3">
    <location>
        <position position="104"/>
    </location>
    <ligand>
        <name>L-tryptophan</name>
        <dbReference type="ChEBI" id="CHEBI:57912"/>
    </ligand>
</feature>
<dbReference type="OrthoDB" id="5392033at2759"/>
<dbReference type="SFLD" id="SFLDS00036">
    <property type="entry name" value="Aromatic_Prenyltransferase"/>
    <property type="match status" value="1"/>
</dbReference>
<dbReference type="InterPro" id="IPR033964">
    <property type="entry name" value="ABBA"/>
</dbReference>
<sequence length="427" mass="48227">MTISTPSTIEVAENGATSTATKMAEDTPYLSLSRSTLFQNLDQYKYWHRMAPMLSKMLADGEYSVHRQYEYMSVFAHYVIPKLGPFPDRKDLYKCLLGGTGSLEFSQNFQSDGSTVRLAFEPTSYLASTGGDPFNRHTVDATLAQLKALGVGLNLHLHQMLRNELTLTDSEEQLVSQEDRDKMSLKSQILLAFDLTRTGISVKEYFYPEIKAKVTGQSIAQIIFAAIEKMDKGGRFEASCQSLRSHMQRQSMTDLYFASCDLVDPLQTRIKVYFAELDVTLAKMTEHWTLSGTVTDEETLTGLKMLRELWVDLGIVDGMRTMPTRPTEAGDSDTHLPCLLNYEMSPGEPHPKPKLYYPLTGIPEMTIANALTAFFQRHNLTNQSAAYTSNLKSYYPGENLDVATDHQAWLSFSYTKKKGPYLTMYYH</sequence>
<feature type="binding site" evidence="3">
    <location>
        <position position="356"/>
    </location>
    <ligand>
        <name>dimethylallyl diphosphate</name>
        <dbReference type="ChEBI" id="CHEBI:57623"/>
    </ligand>
</feature>
<gene>
    <name evidence="4" type="ORF">PENPOL_c014G08446</name>
</gene>
<evidence type="ECO:0000313" key="4">
    <source>
        <dbReference type="EMBL" id="OQD62088.1"/>
    </source>
</evidence>
<evidence type="ECO:0000256" key="1">
    <source>
        <dbReference type="ARBA" id="ARBA00010209"/>
    </source>
</evidence>
<feature type="binding site" evidence="3">
    <location>
        <position position="203"/>
    </location>
    <ligand>
        <name>dimethylallyl diphosphate</name>
        <dbReference type="ChEBI" id="CHEBI:57623"/>
    </ligand>
</feature>
<evidence type="ECO:0000256" key="3">
    <source>
        <dbReference type="PIRSR" id="PIRSR000509-1"/>
    </source>
</evidence>
<proteinExistence type="inferred from homology"/>
<dbReference type="InterPro" id="IPR012148">
    <property type="entry name" value="ABBA_DMATS-like"/>
</dbReference>
<feature type="binding site" evidence="3">
    <location>
        <position position="271"/>
    </location>
    <ligand>
        <name>dimethylallyl diphosphate</name>
        <dbReference type="ChEBI" id="CHEBI:57623"/>
    </ligand>
</feature>
<organism evidence="4 5">
    <name type="scientific">Penicillium polonicum</name>
    <dbReference type="NCBI Taxonomy" id="60169"/>
    <lineage>
        <taxon>Eukaryota</taxon>
        <taxon>Fungi</taxon>
        <taxon>Dikarya</taxon>
        <taxon>Ascomycota</taxon>
        <taxon>Pezizomycotina</taxon>
        <taxon>Eurotiomycetes</taxon>
        <taxon>Eurotiomycetidae</taxon>
        <taxon>Eurotiales</taxon>
        <taxon>Aspergillaceae</taxon>
        <taxon>Penicillium</taxon>
    </lineage>
</organism>
<dbReference type="GO" id="GO:0009820">
    <property type="term" value="P:alkaloid metabolic process"/>
    <property type="evidence" value="ECO:0007669"/>
    <property type="project" value="InterPro"/>
</dbReference>
<keyword evidence="5" id="KW-1185">Reference proteome</keyword>
<name>A0A1V6NBJ7_PENPO</name>
<comment type="caution">
    <text evidence="4">The sequence shown here is derived from an EMBL/GenBank/DDBJ whole genome shotgun (WGS) entry which is preliminary data.</text>
</comment>
<dbReference type="GO" id="GO:0016765">
    <property type="term" value="F:transferase activity, transferring alkyl or aryl (other than methyl) groups"/>
    <property type="evidence" value="ECO:0007669"/>
    <property type="project" value="InterPro"/>
</dbReference>
<dbReference type="Proteomes" id="UP000191408">
    <property type="component" value="Unassembled WGS sequence"/>
</dbReference>
<dbReference type="Pfam" id="PF11991">
    <property type="entry name" value="Trp_DMAT"/>
    <property type="match status" value="1"/>
</dbReference>
<evidence type="ECO:0008006" key="6">
    <source>
        <dbReference type="Google" id="ProtNLM"/>
    </source>
</evidence>
<evidence type="ECO:0000256" key="2">
    <source>
        <dbReference type="ARBA" id="ARBA00022679"/>
    </source>
</evidence>
<dbReference type="PIRSF" id="PIRSF000509">
    <property type="entry name" value="Trp_DMAT"/>
    <property type="match status" value="1"/>
</dbReference>
<reference evidence="5" key="1">
    <citation type="journal article" date="2017" name="Nat. Microbiol.">
        <title>Global analysis of biosynthetic gene clusters reveals vast potential of secondary metabolite production in Penicillium species.</title>
        <authorList>
            <person name="Nielsen J.C."/>
            <person name="Grijseels S."/>
            <person name="Prigent S."/>
            <person name="Ji B."/>
            <person name="Dainat J."/>
            <person name="Nielsen K.F."/>
            <person name="Frisvad J.C."/>
            <person name="Workman M."/>
            <person name="Nielsen J."/>
        </authorList>
    </citation>
    <scope>NUCLEOTIDE SEQUENCE [LARGE SCALE GENOMIC DNA]</scope>
    <source>
        <strain evidence="5">IBT 4502</strain>
    </source>
</reference>
<dbReference type="PANTHER" id="PTHR40627">
    <property type="entry name" value="INDOLE PRENYLTRANSFERASE TDIB-RELATED"/>
    <property type="match status" value="1"/>
</dbReference>
<dbReference type="InterPro" id="IPR017795">
    <property type="entry name" value="ABBA_NscD-like"/>
</dbReference>
<protein>
    <recommendedName>
        <fullName evidence="6">Aromatic prenyltransferase (DMATS family)</fullName>
    </recommendedName>
</protein>
<dbReference type="SFLD" id="SFLDG01162">
    <property type="entry name" value="I"/>
    <property type="match status" value="1"/>
</dbReference>
<dbReference type="AlphaFoldDB" id="A0A1V6NBJ7"/>
<feature type="binding site" evidence="3">
    <location>
        <position position="269"/>
    </location>
    <ligand>
        <name>dimethylallyl diphosphate</name>
        <dbReference type="ChEBI" id="CHEBI:57623"/>
    </ligand>
</feature>
<dbReference type="CDD" id="cd13929">
    <property type="entry name" value="PT-DMATS_CymD"/>
    <property type="match status" value="1"/>
</dbReference>